<organism evidence="2 3">
    <name type="scientific">OM182 bacterium</name>
    <dbReference type="NCBI Taxonomy" id="2510334"/>
    <lineage>
        <taxon>Bacteria</taxon>
        <taxon>Pseudomonadati</taxon>
        <taxon>Pseudomonadota</taxon>
        <taxon>Gammaproteobacteria</taxon>
        <taxon>OMG group</taxon>
        <taxon>OM182 clade</taxon>
    </lineage>
</organism>
<accession>A0A520RTM2</accession>
<comment type="caution">
    <text evidence="2">The sequence shown here is derived from an EMBL/GenBank/DDBJ whole genome shotgun (WGS) entry which is preliminary data.</text>
</comment>
<evidence type="ECO:0000313" key="2">
    <source>
        <dbReference type="EMBL" id="RZO73623.1"/>
    </source>
</evidence>
<proteinExistence type="predicted"/>
<dbReference type="Proteomes" id="UP000320404">
    <property type="component" value="Unassembled WGS sequence"/>
</dbReference>
<dbReference type="AlphaFoldDB" id="A0A520RTM2"/>
<gene>
    <name evidence="2" type="ORF">EVA69_06570</name>
</gene>
<feature type="transmembrane region" description="Helical" evidence="1">
    <location>
        <begin position="15"/>
        <end position="35"/>
    </location>
</feature>
<reference evidence="2 3" key="1">
    <citation type="submission" date="2019-02" db="EMBL/GenBank/DDBJ databases">
        <title>Prokaryotic population dynamics and viral predation in marine succession experiment using metagenomics: the confinement effect.</title>
        <authorList>
            <person name="Haro-Moreno J.M."/>
            <person name="Rodriguez-Valera F."/>
            <person name="Lopez-Perez M."/>
        </authorList>
    </citation>
    <scope>NUCLEOTIDE SEQUENCE [LARGE SCALE GENOMIC DNA]</scope>
    <source>
        <strain evidence="2">MED-G158</strain>
    </source>
</reference>
<evidence type="ECO:0000313" key="3">
    <source>
        <dbReference type="Proteomes" id="UP000320404"/>
    </source>
</evidence>
<keyword evidence="1" id="KW-0472">Membrane</keyword>
<keyword evidence="1" id="KW-0812">Transmembrane</keyword>
<keyword evidence="1" id="KW-1133">Transmembrane helix</keyword>
<dbReference type="EMBL" id="SHAH01000122">
    <property type="protein sequence ID" value="RZO73623.1"/>
    <property type="molecule type" value="Genomic_DNA"/>
</dbReference>
<protein>
    <submittedName>
        <fullName evidence="2">Uncharacterized protein</fullName>
    </submittedName>
</protein>
<sequence>MSETLSAEASSRTKWIVGGSLAGLLAVGIIGFLIYSSVCPCDRTPGGFLFGEAADGPVTDWAFANEVPLCQLQIYAGIRPHSINLNCMATETGELFLSCSVCERKYWAGKVEADETGVMRLNGVVYPIVLNRVQDPSRMEQAWRARIQKLQTFGGGPYNPTPELDAQRPDHWWTFQVTSRS</sequence>
<name>A0A520RTM2_9GAMM</name>
<evidence type="ECO:0000256" key="1">
    <source>
        <dbReference type="SAM" id="Phobius"/>
    </source>
</evidence>